<gene>
    <name evidence="7" type="ORF">GCM10010466_62640</name>
</gene>
<dbReference type="Pfam" id="PF00069">
    <property type="entry name" value="Pkinase"/>
    <property type="match status" value="1"/>
</dbReference>
<comment type="caution">
    <text evidence="7">The sequence shown here is derived from an EMBL/GenBank/DDBJ whole genome shotgun (WGS) entry which is preliminary data.</text>
</comment>
<dbReference type="InterPro" id="IPR049052">
    <property type="entry name" value="nSTAND1"/>
</dbReference>
<dbReference type="Gene3D" id="1.10.510.10">
    <property type="entry name" value="Transferase(Phosphotransferase) domain 1"/>
    <property type="match status" value="1"/>
</dbReference>
<dbReference type="SUPFAM" id="SSF56112">
    <property type="entry name" value="Protein kinase-like (PK-like)"/>
    <property type="match status" value="1"/>
</dbReference>
<dbReference type="PROSITE" id="PS00108">
    <property type="entry name" value="PROTEIN_KINASE_ST"/>
    <property type="match status" value="1"/>
</dbReference>
<dbReference type="PANTHER" id="PTHR43289:SF34">
    <property type="entry name" value="SERINE_THREONINE-PROTEIN KINASE YBDM-RELATED"/>
    <property type="match status" value="1"/>
</dbReference>
<evidence type="ECO:0000259" key="6">
    <source>
        <dbReference type="PROSITE" id="PS50011"/>
    </source>
</evidence>
<dbReference type="Proteomes" id="UP001500320">
    <property type="component" value="Unassembled WGS sequence"/>
</dbReference>
<feature type="domain" description="Protein kinase" evidence="6">
    <location>
        <begin position="15"/>
        <end position="271"/>
    </location>
</feature>
<dbReference type="SUPFAM" id="SSF63829">
    <property type="entry name" value="Calcium-dependent phosphotriesterase"/>
    <property type="match status" value="1"/>
</dbReference>
<evidence type="ECO:0000256" key="2">
    <source>
        <dbReference type="ARBA" id="ARBA00022741"/>
    </source>
</evidence>
<feature type="repeat" description="WD" evidence="5">
    <location>
        <begin position="1062"/>
        <end position="1084"/>
    </location>
</feature>
<keyword evidence="1" id="KW-0808">Transferase</keyword>
<dbReference type="CDD" id="cd14014">
    <property type="entry name" value="STKc_PknB_like"/>
    <property type="match status" value="1"/>
</dbReference>
<dbReference type="RefSeq" id="WP_344865889.1">
    <property type="nucleotide sequence ID" value="NZ_BAAAUT010000078.1"/>
</dbReference>
<evidence type="ECO:0000313" key="7">
    <source>
        <dbReference type="EMBL" id="GAA3163163.1"/>
    </source>
</evidence>
<evidence type="ECO:0000256" key="4">
    <source>
        <dbReference type="ARBA" id="ARBA00022840"/>
    </source>
</evidence>
<accession>A0ABP6NZP4</accession>
<sequence length="1173" mass="125133">MGALITGDPERIGDYWLAGRLGAGGQGVVYEAYDPDGNRVALKALHATAGGQGRERFAREAEAARRVASFCTARVIDVRMDGPVPYIVSEYVEGPSLRAAVADGRRFTGDELHRLGAAIATALTAIHDAGVVHRDLKPDNVLLSPDGPRVIDFGVARTADMSLTATGTVLGTPTYMAPETFAGQRTDTAVDVFAWGAVMLFAATGQDPFTADNLGSVMYRVLSLTPDLGALPPRLRPLVGAALEKDPAVRPTARDLLLALLSAPAQGTPELLAEGGRAARGLHVPQSADPALGTLAEDAYGGLSPRERELAAEVFLRLVTVGEDGHETARWADKRELLDRPEQDAAAVDRVLRAFSYLMVEKDGEIALSRPALVRAWPRLRSWIETDRDGLVVLGELSRAARRWAEHGRKDADLLRGSRLENAMRWAATGRRYVTLSSLEREFLDESTRLVRRGVRRRGLATVVLAVLLVVAVGAGAFAVNQSRTVAEQRDEATARRLALEVEALRATDPVRALLLSVAAYRIHPGPDSRAALIGSLAQRERTAFTDPTAAGADIRLLGEGTQIVVDRGGVRIHDVRTGRRIGGWSGLGLGDRRPDSAALSPSGRYLAVTAGRSVQIWETATGRRTAVHTLRLRRDDTAVAGYDQSDRVLGIVSDRGVSFLDTVTGRHVVPEARAPENGLVAAASVTDGAGKKTAPPVGTSFAIAPRGDLVAVDDLGDGVGLLRMADGEAPAGWHDGSGCAGRQTSAVAFSPGGRILACGKGSTLSFVDVRARRTLPERDALGWNQGTIRFSPDGRYLLSWNDRSIQVYQVSTGELVHVHRRSGATDARLDGATLSYLMDDTAVTLDLSDVVRPDRPFEEGNGGARLSPDGRYLAVEGDEVRIWDVKRRRPHWTVPVGDSEMPPSVEFAAGGSLLLVDGVLWDVPGRRKLTAFDRESTVAVSPDGATAAVHDGNAIELWDVRRGRWTGSIPFEGDGWLVFRPGGRTLATVGEPNRMIDLAGGRPTGQVYGMGMLSEGNGQLVFSADGTRFAIEDGNGRLSFWKGEGERHGPLFRAHNGTGQVVFAPRGNLAASLGADGEVQLWDASVPRKLGPAITGGPRDAVTLAFSADGSTLITVGTRGTLREYPVDPERLAGVLCARAGRTLTEAEWNTSAGDVPYRDVCGPAGRLPTAR</sequence>
<keyword evidence="4" id="KW-0067">ATP-binding</keyword>
<dbReference type="PROSITE" id="PS50082">
    <property type="entry name" value="WD_REPEATS_2"/>
    <property type="match status" value="1"/>
</dbReference>
<dbReference type="InterPro" id="IPR015943">
    <property type="entry name" value="WD40/YVTN_repeat-like_dom_sf"/>
</dbReference>
<keyword evidence="5" id="KW-0853">WD repeat</keyword>
<evidence type="ECO:0000256" key="3">
    <source>
        <dbReference type="ARBA" id="ARBA00022777"/>
    </source>
</evidence>
<dbReference type="InterPro" id="IPR008271">
    <property type="entry name" value="Ser/Thr_kinase_AS"/>
</dbReference>
<dbReference type="SUPFAM" id="SSF50998">
    <property type="entry name" value="Quinoprotein alcohol dehydrogenase-like"/>
    <property type="match status" value="1"/>
</dbReference>
<keyword evidence="8" id="KW-1185">Reference proteome</keyword>
<dbReference type="SMART" id="SM00320">
    <property type="entry name" value="WD40"/>
    <property type="match status" value="5"/>
</dbReference>
<proteinExistence type="predicted"/>
<evidence type="ECO:0000313" key="8">
    <source>
        <dbReference type="Proteomes" id="UP001500320"/>
    </source>
</evidence>
<dbReference type="InterPro" id="IPR001680">
    <property type="entry name" value="WD40_rpt"/>
</dbReference>
<reference evidence="8" key="1">
    <citation type="journal article" date="2019" name="Int. J. Syst. Evol. Microbiol.">
        <title>The Global Catalogue of Microorganisms (GCM) 10K type strain sequencing project: providing services to taxonomists for standard genome sequencing and annotation.</title>
        <authorList>
            <consortium name="The Broad Institute Genomics Platform"/>
            <consortium name="The Broad Institute Genome Sequencing Center for Infectious Disease"/>
            <person name="Wu L."/>
            <person name="Ma J."/>
        </authorList>
    </citation>
    <scope>NUCLEOTIDE SEQUENCE [LARGE SCALE GENOMIC DNA]</scope>
    <source>
        <strain evidence="8">JCM 9373</strain>
    </source>
</reference>
<dbReference type="InterPro" id="IPR000719">
    <property type="entry name" value="Prot_kinase_dom"/>
</dbReference>
<dbReference type="InterPro" id="IPR011047">
    <property type="entry name" value="Quinoprotein_ADH-like_sf"/>
</dbReference>
<dbReference type="PROSITE" id="PS50011">
    <property type="entry name" value="PROTEIN_KINASE_DOM"/>
    <property type="match status" value="1"/>
</dbReference>
<dbReference type="SMART" id="SM00220">
    <property type="entry name" value="S_TKc"/>
    <property type="match status" value="1"/>
</dbReference>
<dbReference type="InterPro" id="IPR011009">
    <property type="entry name" value="Kinase-like_dom_sf"/>
</dbReference>
<protein>
    <recommendedName>
        <fullName evidence="6">Protein kinase domain-containing protein</fullName>
    </recommendedName>
</protein>
<dbReference type="Pfam" id="PF20703">
    <property type="entry name" value="nSTAND1"/>
    <property type="match status" value="1"/>
</dbReference>
<keyword evidence="3" id="KW-0418">Kinase</keyword>
<keyword evidence="2" id="KW-0547">Nucleotide-binding</keyword>
<dbReference type="EMBL" id="BAAAUT010000078">
    <property type="protein sequence ID" value="GAA3163163.1"/>
    <property type="molecule type" value="Genomic_DNA"/>
</dbReference>
<evidence type="ECO:0000256" key="5">
    <source>
        <dbReference type="PROSITE-ProRule" id="PRU00221"/>
    </source>
</evidence>
<organism evidence="7 8">
    <name type="scientific">Planomonospora alba</name>
    <dbReference type="NCBI Taxonomy" id="161354"/>
    <lineage>
        <taxon>Bacteria</taxon>
        <taxon>Bacillati</taxon>
        <taxon>Actinomycetota</taxon>
        <taxon>Actinomycetes</taxon>
        <taxon>Streptosporangiales</taxon>
        <taxon>Streptosporangiaceae</taxon>
        <taxon>Planomonospora</taxon>
    </lineage>
</organism>
<dbReference type="PANTHER" id="PTHR43289">
    <property type="entry name" value="MITOGEN-ACTIVATED PROTEIN KINASE KINASE KINASE 20-RELATED"/>
    <property type="match status" value="1"/>
</dbReference>
<name>A0ABP6NZP4_9ACTN</name>
<dbReference type="Gene3D" id="2.130.10.10">
    <property type="entry name" value="YVTN repeat-like/Quinoprotein amine dehydrogenase"/>
    <property type="match status" value="4"/>
</dbReference>
<evidence type="ECO:0000256" key="1">
    <source>
        <dbReference type="ARBA" id="ARBA00022679"/>
    </source>
</evidence>
<dbReference type="Gene3D" id="3.30.200.20">
    <property type="entry name" value="Phosphorylase Kinase, domain 1"/>
    <property type="match status" value="1"/>
</dbReference>